<protein>
    <submittedName>
        <fullName evidence="3">Aminotransferase class V-fold PLP-dependent enzyme</fullName>
    </submittedName>
</protein>
<dbReference type="SUPFAM" id="SSF53383">
    <property type="entry name" value="PLP-dependent transferases"/>
    <property type="match status" value="1"/>
</dbReference>
<accession>A0A4Z0L8G5</accession>
<evidence type="ECO:0000313" key="3">
    <source>
        <dbReference type="EMBL" id="TGD57430.1"/>
    </source>
</evidence>
<proteinExistence type="predicted"/>
<evidence type="ECO:0000259" key="2">
    <source>
        <dbReference type="Pfam" id="PF00266"/>
    </source>
</evidence>
<dbReference type="Gene3D" id="3.40.640.10">
    <property type="entry name" value="Type I PLP-dependent aspartate aminotransferase-like (Major domain)"/>
    <property type="match status" value="1"/>
</dbReference>
<keyword evidence="4" id="KW-1185">Reference proteome</keyword>
<organism evidence="3 4">
    <name type="scientific">Flavobacterium humi</name>
    <dbReference type="NCBI Taxonomy" id="2562683"/>
    <lineage>
        <taxon>Bacteria</taxon>
        <taxon>Pseudomonadati</taxon>
        <taxon>Bacteroidota</taxon>
        <taxon>Flavobacteriia</taxon>
        <taxon>Flavobacteriales</taxon>
        <taxon>Flavobacteriaceae</taxon>
        <taxon>Flavobacterium</taxon>
    </lineage>
</organism>
<dbReference type="Proteomes" id="UP000297407">
    <property type="component" value="Unassembled WGS sequence"/>
</dbReference>
<dbReference type="PANTHER" id="PTHR43092:SF2">
    <property type="entry name" value="HERCYNYLCYSTEINE SULFOXIDE LYASE"/>
    <property type="match status" value="1"/>
</dbReference>
<dbReference type="PANTHER" id="PTHR43092">
    <property type="entry name" value="L-CYSTEINE DESULFHYDRASE"/>
    <property type="match status" value="1"/>
</dbReference>
<dbReference type="PROSITE" id="PS51257">
    <property type="entry name" value="PROKAR_LIPOPROTEIN"/>
    <property type="match status" value="1"/>
</dbReference>
<dbReference type="EMBL" id="SRLH01000006">
    <property type="protein sequence ID" value="TGD57430.1"/>
    <property type="molecule type" value="Genomic_DNA"/>
</dbReference>
<sequence>MKSHFQINPNITFLNHGSFGACPKPVFEEFQRIQQELEFEPVYFMQKKAANYLKTARERLAEFVGCQPQDLFFSPNPTMAVNTIMRSLKLEAGDEILATDHEYGAMDKTWHFYSKKTGVNYIRQKITLPITSKEQILEEFWKGYSSKTKVVFINQISSATALIFPVKEICDKAQELGLITIVDGAHVPGHIDLNITDLNPDYYTGTLHKWMLAPKGSSFLYVKKEFQEDLDPLVVSWGYESDAPGESRFLDYHEYQGTRDVSEFMCTPKVIDFLNENNWKEKYSACRQMVLDNYQRFCDLLHTKPICPVTTEFLGQMASIPTRTEKPSELKELLYDKYKIQIPVMPLNGNIYLRYSINVYNSQEDLEVLYKALQDIIATTDLIKIVP</sequence>
<dbReference type="InterPro" id="IPR015424">
    <property type="entry name" value="PyrdxlP-dep_Trfase"/>
</dbReference>
<dbReference type="InterPro" id="IPR015422">
    <property type="entry name" value="PyrdxlP-dep_Trfase_small"/>
</dbReference>
<dbReference type="GO" id="GO:0008483">
    <property type="term" value="F:transaminase activity"/>
    <property type="evidence" value="ECO:0007669"/>
    <property type="project" value="UniProtKB-KW"/>
</dbReference>
<evidence type="ECO:0000313" key="4">
    <source>
        <dbReference type="Proteomes" id="UP000297407"/>
    </source>
</evidence>
<name>A0A4Z0L8G5_9FLAO</name>
<keyword evidence="3" id="KW-0808">Transferase</keyword>
<dbReference type="Pfam" id="PF00266">
    <property type="entry name" value="Aminotran_5"/>
    <property type="match status" value="1"/>
</dbReference>
<comment type="caution">
    <text evidence="3">The sequence shown here is derived from an EMBL/GenBank/DDBJ whole genome shotgun (WGS) entry which is preliminary data.</text>
</comment>
<evidence type="ECO:0000256" key="1">
    <source>
        <dbReference type="ARBA" id="ARBA00022898"/>
    </source>
</evidence>
<dbReference type="Gene3D" id="3.90.1150.10">
    <property type="entry name" value="Aspartate Aminotransferase, domain 1"/>
    <property type="match status" value="1"/>
</dbReference>
<feature type="domain" description="Aminotransferase class V" evidence="2">
    <location>
        <begin position="42"/>
        <end position="369"/>
    </location>
</feature>
<dbReference type="RefSeq" id="WP_135527035.1">
    <property type="nucleotide sequence ID" value="NZ_SRLH01000006.1"/>
</dbReference>
<keyword evidence="3" id="KW-0032">Aminotransferase</keyword>
<dbReference type="InterPro" id="IPR015421">
    <property type="entry name" value="PyrdxlP-dep_Trfase_major"/>
</dbReference>
<gene>
    <name evidence="3" type="ORF">E4635_12490</name>
</gene>
<dbReference type="AlphaFoldDB" id="A0A4Z0L8G5"/>
<keyword evidence="1" id="KW-0663">Pyridoxal phosphate</keyword>
<dbReference type="InterPro" id="IPR000192">
    <property type="entry name" value="Aminotrans_V_dom"/>
</dbReference>
<dbReference type="OrthoDB" id="9804366at2"/>
<reference evidence="3 4" key="1">
    <citation type="submission" date="2019-04" db="EMBL/GenBank/DDBJ databases">
        <title>Flavobacterium sp. strain DS2-A Genome sequencing and assembly.</title>
        <authorList>
            <person name="Kim I."/>
        </authorList>
    </citation>
    <scope>NUCLEOTIDE SEQUENCE [LARGE SCALE GENOMIC DNA]</scope>
    <source>
        <strain evidence="3 4">DS2-A</strain>
    </source>
</reference>